<evidence type="ECO:0000256" key="5">
    <source>
        <dbReference type="ARBA" id="ARBA00031449"/>
    </source>
</evidence>
<evidence type="ECO:0000313" key="8">
    <source>
        <dbReference type="Proteomes" id="UP001595912"/>
    </source>
</evidence>
<comment type="caution">
    <text evidence="7">The sequence shown here is derived from an EMBL/GenBank/DDBJ whole genome shotgun (WGS) entry which is preliminary data.</text>
</comment>
<comment type="similarity">
    <text evidence="2">Belongs to the PTPS family. QueD subfamily.</text>
</comment>
<dbReference type="Pfam" id="PF01242">
    <property type="entry name" value="PTPS"/>
    <property type="match status" value="1"/>
</dbReference>
<gene>
    <name evidence="7" type="ORF">ACFPIJ_40755</name>
</gene>
<dbReference type="InterPro" id="IPR038418">
    <property type="entry name" value="6-PTP_synth/QueD_sf"/>
</dbReference>
<accession>A0ABV9W718</accession>
<dbReference type="Gene3D" id="3.30.479.10">
    <property type="entry name" value="6-pyruvoyl tetrahydropterin synthase/QueD"/>
    <property type="match status" value="1"/>
</dbReference>
<evidence type="ECO:0000256" key="6">
    <source>
        <dbReference type="ARBA" id="ARBA00048807"/>
    </source>
</evidence>
<evidence type="ECO:0000256" key="2">
    <source>
        <dbReference type="ARBA" id="ARBA00008900"/>
    </source>
</evidence>
<reference evidence="8" key="1">
    <citation type="journal article" date="2019" name="Int. J. Syst. Evol. Microbiol.">
        <title>The Global Catalogue of Microorganisms (GCM) 10K type strain sequencing project: providing services to taxonomists for standard genome sequencing and annotation.</title>
        <authorList>
            <consortium name="The Broad Institute Genomics Platform"/>
            <consortium name="The Broad Institute Genome Sequencing Center for Infectious Disease"/>
            <person name="Wu L."/>
            <person name="Ma J."/>
        </authorList>
    </citation>
    <scope>NUCLEOTIDE SEQUENCE [LARGE SCALE GENOMIC DNA]</scope>
    <source>
        <strain evidence="8">CGMCC 4.7152</strain>
    </source>
</reference>
<dbReference type="Proteomes" id="UP001595912">
    <property type="component" value="Unassembled WGS sequence"/>
</dbReference>
<comment type="pathway">
    <text evidence="1">Purine metabolism; 7-cyano-7-deazaguanine biosynthesis.</text>
</comment>
<evidence type="ECO:0000256" key="1">
    <source>
        <dbReference type="ARBA" id="ARBA00005061"/>
    </source>
</evidence>
<organism evidence="7 8">
    <name type="scientific">Dactylosporangium cerinum</name>
    <dbReference type="NCBI Taxonomy" id="1434730"/>
    <lineage>
        <taxon>Bacteria</taxon>
        <taxon>Bacillati</taxon>
        <taxon>Actinomycetota</taxon>
        <taxon>Actinomycetes</taxon>
        <taxon>Micromonosporales</taxon>
        <taxon>Micromonosporaceae</taxon>
        <taxon>Dactylosporangium</taxon>
    </lineage>
</organism>
<protein>
    <recommendedName>
        <fullName evidence="4">6-carboxy-5,6,7,8-tetrahydropterin synthase</fullName>
        <ecNumber evidence="3">4.1.2.50</ecNumber>
    </recommendedName>
    <alternativeName>
        <fullName evidence="5">Queuosine biosynthesis protein QueD</fullName>
    </alternativeName>
</protein>
<evidence type="ECO:0000313" key="7">
    <source>
        <dbReference type="EMBL" id="MFC5004144.1"/>
    </source>
</evidence>
<name>A0ABV9W718_9ACTN</name>
<dbReference type="EC" id="4.1.2.50" evidence="3"/>
<sequence>MYTIGKRFGFSAAHHLPGLPDGHKCGRHHGHNFSVEVVLGADALVPPGFVRDFGELGPFRDAALDVREQQDDAGAL</sequence>
<dbReference type="RefSeq" id="WP_380123750.1">
    <property type="nucleotide sequence ID" value="NZ_JBHSIU010000055.1"/>
</dbReference>
<evidence type="ECO:0000256" key="3">
    <source>
        <dbReference type="ARBA" id="ARBA00012982"/>
    </source>
</evidence>
<dbReference type="InterPro" id="IPR007115">
    <property type="entry name" value="6-PTP_synth/QueD"/>
</dbReference>
<keyword evidence="8" id="KW-1185">Reference proteome</keyword>
<evidence type="ECO:0000256" key="4">
    <source>
        <dbReference type="ARBA" id="ARBA00018141"/>
    </source>
</evidence>
<comment type="catalytic activity">
    <reaction evidence="6">
        <text>7,8-dihydroneopterin 3'-triphosphate + H2O = 6-carboxy-5,6,7,8-tetrahydropterin + triphosphate + acetaldehyde + 2 H(+)</text>
        <dbReference type="Rhea" id="RHEA:27966"/>
        <dbReference type="ChEBI" id="CHEBI:15343"/>
        <dbReference type="ChEBI" id="CHEBI:15377"/>
        <dbReference type="ChEBI" id="CHEBI:15378"/>
        <dbReference type="ChEBI" id="CHEBI:18036"/>
        <dbReference type="ChEBI" id="CHEBI:58462"/>
        <dbReference type="ChEBI" id="CHEBI:61032"/>
        <dbReference type="EC" id="4.1.2.50"/>
    </reaction>
</comment>
<dbReference type="SUPFAM" id="SSF55620">
    <property type="entry name" value="Tetrahydrobiopterin biosynthesis enzymes-like"/>
    <property type="match status" value="1"/>
</dbReference>
<proteinExistence type="inferred from homology"/>
<dbReference type="EMBL" id="JBHSIU010000055">
    <property type="protein sequence ID" value="MFC5004144.1"/>
    <property type="molecule type" value="Genomic_DNA"/>
</dbReference>